<keyword evidence="1" id="KW-0812">Transmembrane</keyword>
<keyword evidence="1" id="KW-0472">Membrane</keyword>
<evidence type="ECO:0000313" key="2">
    <source>
        <dbReference type="EMBL" id="MPM85307.1"/>
    </source>
</evidence>
<evidence type="ECO:0000256" key="1">
    <source>
        <dbReference type="SAM" id="Phobius"/>
    </source>
</evidence>
<dbReference type="EMBL" id="VSSQ01033647">
    <property type="protein sequence ID" value="MPM85307.1"/>
    <property type="molecule type" value="Genomic_DNA"/>
</dbReference>
<keyword evidence="1" id="KW-1133">Transmembrane helix</keyword>
<name>A0A645D7Y4_9ZZZZ</name>
<comment type="caution">
    <text evidence="2">The sequence shown here is derived from an EMBL/GenBank/DDBJ whole genome shotgun (WGS) entry which is preliminary data.</text>
</comment>
<feature type="transmembrane region" description="Helical" evidence="1">
    <location>
        <begin position="25"/>
        <end position="47"/>
    </location>
</feature>
<organism evidence="2">
    <name type="scientific">bioreactor metagenome</name>
    <dbReference type="NCBI Taxonomy" id="1076179"/>
    <lineage>
        <taxon>unclassified sequences</taxon>
        <taxon>metagenomes</taxon>
        <taxon>ecological metagenomes</taxon>
    </lineage>
</organism>
<proteinExistence type="predicted"/>
<protein>
    <submittedName>
        <fullName evidence="2">Uncharacterized protein</fullName>
    </submittedName>
</protein>
<feature type="transmembrane region" description="Helical" evidence="1">
    <location>
        <begin position="53"/>
        <end position="71"/>
    </location>
</feature>
<sequence length="77" mass="7801">MAALVHPTTNHSAQRTVAAHGAQNLSWLAVGAAALVVLLLVGVVSLASTTVQSAALAIVAVAASIGAAWYLNRRRNS</sequence>
<accession>A0A645D7Y4</accession>
<gene>
    <name evidence="2" type="ORF">SDC9_132385</name>
</gene>
<reference evidence="2" key="1">
    <citation type="submission" date="2019-08" db="EMBL/GenBank/DDBJ databases">
        <authorList>
            <person name="Kucharzyk K."/>
            <person name="Murdoch R.W."/>
            <person name="Higgins S."/>
            <person name="Loffler F."/>
        </authorList>
    </citation>
    <scope>NUCLEOTIDE SEQUENCE</scope>
</reference>
<dbReference type="AlphaFoldDB" id="A0A645D7Y4"/>